<dbReference type="Proteomes" id="UP001345013">
    <property type="component" value="Unassembled WGS sequence"/>
</dbReference>
<gene>
    <name evidence="4" type="ORF">LTR24_006787</name>
</gene>
<feature type="domain" description="Non-reducing end beta-L-arabinofuranosidase-like GH127 catalytic" evidence="1">
    <location>
        <begin position="21"/>
        <end position="430"/>
    </location>
</feature>
<name>A0ABR0K5D2_9EURO</name>
<dbReference type="PANTHER" id="PTHR43465:SF2">
    <property type="entry name" value="DUF1680 DOMAIN PROTEIN (AFU_ORTHOLOGUE AFUA_1G08910)"/>
    <property type="match status" value="1"/>
</dbReference>
<feature type="domain" description="Non-reducing end beta-L-arabinofuranosidase-like GH127 C-terminal" evidence="3">
    <location>
        <begin position="546"/>
        <end position="686"/>
    </location>
</feature>
<accession>A0ABR0K5D2</accession>
<evidence type="ECO:0000313" key="4">
    <source>
        <dbReference type="EMBL" id="KAK5087346.1"/>
    </source>
</evidence>
<dbReference type="InterPro" id="IPR049174">
    <property type="entry name" value="Beta-AFase-like"/>
</dbReference>
<feature type="domain" description="Non-reducing end beta-L-arabinofuranosidase-like GH127 middle" evidence="2">
    <location>
        <begin position="446"/>
        <end position="503"/>
    </location>
</feature>
<dbReference type="InterPro" id="IPR008928">
    <property type="entry name" value="6-hairpin_glycosidase_sf"/>
</dbReference>
<evidence type="ECO:0008006" key="6">
    <source>
        <dbReference type="Google" id="ProtNLM"/>
    </source>
</evidence>
<dbReference type="PANTHER" id="PTHR43465">
    <property type="entry name" value="DUF1680 DOMAIN PROTEIN (AFU_ORTHOLOGUE AFUA_1G08910)"/>
    <property type="match status" value="1"/>
</dbReference>
<evidence type="ECO:0000259" key="3">
    <source>
        <dbReference type="Pfam" id="PF20737"/>
    </source>
</evidence>
<evidence type="ECO:0000313" key="5">
    <source>
        <dbReference type="Proteomes" id="UP001345013"/>
    </source>
</evidence>
<protein>
    <recommendedName>
        <fullName evidence="6">DUF1680-domain-containing protein</fullName>
    </recommendedName>
</protein>
<reference evidence="4 5" key="1">
    <citation type="submission" date="2023-08" db="EMBL/GenBank/DDBJ databases">
        <title>Black Yeasts Isolated from many extreme environments.</title>
        <authorList>
            <person name="Coleine C."/>
            <person name="Stajich J.E."/>
            <person name="Selbmann L."/>
        </authorList>
    </citation>
    <scope>NUCLEOTIDE SEQUENCE [LARGE SCALE GENOMIC DNA]</scope>
    <source>
        <strain evidence="4 5">CCFEE 5885</strain>
    </source>
</reference>
<dbReference type="Pfam" id="PF20736">
    <property type="entry name" value="Glyco_hydro127M"/>
    <property type="match status" value="1"/>
</dbReference>
<sequence>MASNYPQETSAATALLPGSLVHQRREAVAANTLLCQLDILKKTGRYDCFNLKWHPVYSRAPEVWPVPDHLFWDSDVAKWIEGACYLLHDHPHPKIDASIHELVGLIRSAQQPDGYLNLHYTMVEPGKRFTNLRDMHELYNAGHMIEAALAHQHLYKNDMLMDPILKYVDLLHKTFGPGEDQIHGYPGHPEIELALIRLYNRTQNPKHLELASYFIHERGNPTGVKGEHYYDVELRARGDDPYKRPSYHTEVGGCKWYYSAHKPIIEQETVEGHSVRAMYLLTAAADLTRVSSGKASNDLRKATYRLWNNMTQRKMYVTGGIGAVKQYEGFGRDFFLPQGTDEGGCYAETCASIGAMMLAQRILQYDLDSRYSDVMELCLYNAVLTVMSHDGTAFTYVNQLASSDADPAKRSDWFTVACCPPNTLRLLGSIGGYIYSDDSSNGTTSVNVHLYIPSKHTFNLEGQEYTLTQKSNYPWNGAITFTLDRSPETGLSLRLRIPSFAKAHWHLDPPLPSTPEIQKGYLHIPSSYLAALPNQSFTLSLPVTPRLITPHPYATNSNTLTLARGPIIYCVEDVDNPWVTDHFKSVRLDPACLDRVREEDVRDERTGDVYTGLTVVEGARVLDVERAEGEMMGMPFLEVGKSGREAGVNGVNGVNGTHSADFDGLKTKTIEELRFVPFYFRANRGGRGHSRVGIDRWDQC</sequence>
<dbReference type="Pfam" id="PF20737">
    <property type="entry name" value="Glyco_hydro127C"/>
    <property type="match status" value="1"/>
</dbReference>
<evidence type="ECO:0000259" key="1">
    <source>
        <dbReference type="Pfam" id="PF07944"/>
    </source>
</evidence>
<evidence type="ECO:0000259" key="2">
    <source>
        <dbReference type="Pfam" id="PF20736"/>
    </source>
</evidence>
<dbReference type="InterPro" id="IPR049046">
    <property type="entry name" value="Beta-AFase-like_GH127_middle"/>
</dbReference>
<comment type="caution">
    <text evidence="4">The sequence shown here is derived from an EMBL/GenBank/DDBJ whole genome shotgun (WGS) entry which is preliminary data.</text>
</comment>
<dbReference type="InterPro" id="IPR012878">
    <property type="entry name" value="Beta-AFase-like_GH127_cat"/>
</dbReference>
<proteinExistence type="predicted"/>
<dbReference type="InterPro" id="IPR049049">
    <property type="entry name" value="Beta-AFase-like_GH127_C"/>
</dbReference>
<dbReference type="Pfam" id="PF07944">
    <property type="entry name" value="Beta-AFase-like_GH127_cat"/>
    <property type="match status" value="1"/>
</dbReference>
<dbReference type="EMBL" id="JAVRRG010000092">
    <property type="protein sequence ID" value="KAK5087346.1"/>
    <property type="molecule type" value="Genomic_DNA"/>
</dbReference>
<dbReference type="SUPFAM" id="SSF48208">
    <property type="entry name" value="Six-hairpin glycosidases"/>
    <property type="match status" value="1"/>
</dbReference>
<organism evidence="4 5">
    <name type="scientific">Lithohypha guttulata</name>
    <dbReference type="NCBI Taxonomy" id="1690604"/>
    <lineage>
        <taxon>Eukaryota</taxon>
        <taxon>Fungi</taxon>
        <taxon>Dikarya</taxon>
        <taxon>Ascomycota</taxon>
        <taxon>Pezizomycotina</taxon>
        <taxon>Eurotiomycetes</taxon>
        <taxon>Chaetothyriomycetidae</taxon>
        <taxon>Chaetothyriales</taxon>
        <taxon>Trichomeriaceae</taxon>
        <taxon>Lithohypha</taxon>
    </lineage>
</organism>
<keyword evidence="5" id="KW-1185">Reference proteome</keyword>